<dbReference type="InterPro" id="IPR007627">
    <property type="entry name" value="RNA_pol_sigma70_r2"/>
</dbReference>
<dbReference type="GO" id="GO:0016987">
    <property type="term" value="F:sigma factor activity"/>
    <property type="evidence" value="ECO:0007669"/>
    <property type="project" value="UniProtKB-KW"/>
</dbReference>
<dbReference type="GO" id="GO:0006352">
    <property type="term" value="P:DNA-templated transcription initiation"/>
    <property type="evidence" value="ECO:0007669"/>
    <property type="project" value="InterPro"/>
</dbReference>
<dbReference type="InterPro" id="IPR014284">
    <property type="entry name" value="RNA_pol_sigma-70_dom"/>
</dbReference>
<dbReference type="PANTHER" id="PTHR43133:SF51">
    <property type="entry name" value="RNA POLYMERASE SIGMA FACTOR"/>
    <property type="match status" value="1"/>
</dbReference>
<evidence type="ECO:0000256" key="5">
    <source>
        <dbReference type="SAM" id="MobiDB-lite"/>
    </source>
</evidence>
<dbReference type="InterPro" id="IPR013325">
    <property type="entry name" value="RNA_pol_sigma_r2"/>
</dbReference>
<organism evidence="8 9">
    <name type="scientific">Neorhodopirellula pilleata</name>
    <dbReference type="NCBI Taxonomy" id="2714738"/>
    <lineage>
        <taxon>Bacteria</taxon>
        <taxon>Pseudomonadati</taxon>
        <taxon>Planctomycetota</taxon>
        <taxon>Planctomycetia</taxon>
        <taxon>Pirellulales</taxon>
        <taxon>Pirellulaceae</taxon>
        <taxon>Neorhodopirellula</taxon>
    </lineage>
</organism>
<accession>A0A5C6AR15</accession>
<evidence type="ECO:0000313" key="8">
    <source>
        <dbReference type="EMBL" id="TWU01659.1"/>
    </source>
</evidence>
<protein>
    <submittedName>
        <fullName evidence="8">ECF RNA polymerase sigma factor SigL</fullName>
    </submittedName>
</protein>
<dbReference type="InterPro" id="IPR036388">
    <property type="entry name" value="WH-like_DNA-bd_sf"/>
</dbReference>
<evidence type="ECO:0000259" key="7">
    <source>
        <dbReference type="Pfam" id="PF08281"/>
    </source>
</evidence>
<dbReference type="SUPFAM" id="SSF88659">
    <property type="entry name" value="Sigma3 and sigma4 domains of RNA polymerase sigma factors"/>
    <property type="match status" value="1"/>
</dbReference>
<comment type="caution">
    <text evidence="8">The sequence shown here is derived from an EMBL/GenBank/DDBJ whole genome shotgun (WGS) entry which is preliminary data.</text>
</comment>
<dbReference type="Pfam" id="PF04542">
    <property type="entry name" value="Sigma70_r2"/>
    <property type="match status" value="1"/>
</dbReference>
<dbReference type="EMBL" id="SJPM01000002">
    <property type="protein sequence ID" value="TWU01659.1"/>
    <property type="molecule type" value="Genomic_DNA"/>
</dbReference>
<dbReference type="SUPFAM" id="SSF88946">
    <property type="entry name" value="Sigma2 domain of RNA polymerase sigma factors"/>
    <property type="match status" value="1"/>
</dbReference>
<feature type="region of interest" description="Disordered" evidence="5">
    <location>
        <begin position="225"/>
        <end position="270"/>
    </location>
</feature>
<dbReference type="Proteomes" id="UP000316213">
    <property type="component" value="Unassembled WGS sequence"/>
</dbReference>
<keyword evidence="4" id="KW-0804">Transcription</keyword>
<evidence type="ECO:0000259" key="6">
    <source>
        <dbReference type="Pfam" id="PF04542"/>
    </source>
</evidence>
<keyword evidence="9" id="KW-1185">Reference proteome</keyword>
<feature type="domain" description="RNA polymerase sigma-70 region 2" evidence="6">
    <location>
        <begin position="55"/>
        <end position="119"/>
    </location>
</feature>
<evidence type="ECO:0000313" key="9">
    <source>
        <dbReference type="Proteomes" id="UP000316213"/>
    </source>
</evidence>
<feature type="domain" description="RNA polymerase sigma factor 70 region 4 type 2" evidence="7">
    <location>
        <begin position="148"/>
        <end position="201"/>
    </location>
</feature>
<reference evidence="8 9" key="1">
    <citation type="submission" date="2019-02" db="EMBL/GenBank/DDBJ databases">
        <title>Deep-cultivation of Planctomycetes and their phenomic and genomic characterization uncovers novel biology.</title>
        <authorList>
            <person name="Wiegand S."/>
            <person name="Jogler M."/>
            <person name="Boedeker C."/>
            <person name="Pinto D."/>
            <person name="Vollmers J."/>
            <person name="Rivas-Marin E."/>
            <person name="Kohn T."/>
            <person name="Peeters S.H."/>
            <person name="Heuer A."/>
            <person name="Rast P."/>
            <person name="Oberbeckmann S."/>
            <person name="Bunk B."/>
            <person name="Jeske O."/>
            <person name="Meyerdierks A."/>
            <person name="Storesund J.E."/>
            <person name="Kallscheuer N."/>
            <person name="Luecker S."/>
            <person name="Lage O.M."/>
            <person name="Pohl T."/>
            <person name="Merkel B.J."/>
            <person name="Hornburger P."/>
            <person name="Mueller R.-W."/>
            <person name="Bruemmer F."/>
            <person name="Labrenz M."/>
            <person name="Spormann A.M."/>
            <person name="Op Den Camp H."/>
            <person name="Overmann J."/>
            <person name="Amann R."/>
            <person name="Jetten M.S.M."/>
            <person name="Mascher T."/>
            <person name="Medema M.H."/>
            <person name="Devos D.P."/>
            <person name="Kaster A.-K."/>
            <person name="Ovreas L."/>
            <person name="Rohde M."/>
            <person name="Galperin M.Y."/>
            <person name="Jogler C."/>
        </authorList>
    </citation>
    <scope>NUCLEOTIDE SEQUENCE [LARGE SCALE GENOMIC DNA]</scope>
    <source>
        <strain evidence="8 9">Pla100</strain>
    </source>
</reference>
<dbReference type="Pfam" id="PF08281">
    <property type="entry name" value="Sigma70_r4_2"/>
    <property type="match status" value="1"/>
</dbReference>
<evidence type="ECO:0000256" key="3">
    <source>
        <dbReference type="ARBA" id="ARBA00023082"/>
    </source>
</evidence>
<dbReference type="NCBIfam" id="TIGR02937">
    <property type="entry name" value="sigma70-ECF"/>
    <property type="match status" value="1"/>
</dbReference>
<dbReference type="InterPro" id="IPR013324">
    <property type="entry name" value="RNA_pol_sigma_r3/r4-like"/>
</dbReference>
<evidence type="ECO:0000256" key="2">
    <source>
        <dbReference type="ARBA" id="ARBA00023015"/>
    </source>
</evidence>
<comment type="similarity">
    <text evidence="1">Belongs to the sigma-70 factor family. ECF subfamily.</text>
</comment>
<dbReference type="InterPro" id="IPR013249">
    <property type="entry name" value="RNA_pol_sigma70_r4_t2"/>
</dbReference>
<evidence type="ECO:0000256" key="1">
    <source>
        <dbReference type="ARBA" id="ARBA00010641"/>
    </source>
</evidence>
<dbReference type="Gene3D" id="1.10.10.10">
    <property type="entry name" value="Winged helix-like DNA-binding domain superfamily/Winged helix DNA-binding domain"/>
    <property type="match status" value="1"/>
</dbReference>
<dbReference type="Gene3D" id="1.10.1740.10">
    <property type="match status" value="1"/>
</dbReference>
<dbReference type="InterPro" id="IPR039425">
    <property type="entry name" value="RNA_pol_sigma-70-like"/>
</dbReference>
<dbReference type="PANTHER" id="PTHR43133">
    <property type="entry name" value="RNA POLYMERASE ECF-TYPE SIGMA FACTO"/>
    <property type="match status" value="1"/>
</dbReference>
<proteinExistence type="inferred from homology"/>
<keyword evidence="3" id="KW-0731">Sigma factor</keyword>
<dbReference type="GO" id="GO:0003677">
    <property type="term" value="F:DNA binding"/>
    <property type="evidence" value="ECO:0007669"/>
    <property type="project" value="InterPro"/>
</dbReference>
<name>A0A5C6AR15_9BACT</name>
<keyword evidence="2" id="KW-0805">Transcription regulation</keyword>
<dbReference type="CDD" id="cd06171">
    <property type="entry name" value="Sigma70_r4"/>
    <property type="match status" value="1"/>
</dbReference>
<dbReference type="AlphaFoldDB" id="A0A5C6AR15"/>
<sequence>MILLRRATIIVNVATAAEKQRWRLARLGLNNAELIDALRARDPVAARHLNDCLVPSIWRYVYFRVDRDPHLTEDIVAETVLALVSAASSEDAITINNPSAWLRTVALRRIQDHFRAVARVQHLIERAEQNTGCGQPDPAIEYDEALDRQQVRDAMERLPEHYRLALEWKYVDSLSVAKIAERLGTTEKGAEAVLFRARRDLRRHLQSEHTSPPTAESANAQANLQANQRAAGSVDTEPPHQSHGRSTASPENASREETSILFKLRLAQDH</sequence>
<evidence type="ECO:0000256" key="4">
    <source>
        <dbReference type="ARBA" id="ARBA00023163"/>
    </source>
</evidence>
<gene>
    <name evidence="8" type="primary">sigL_2</name>
    <name evidence="8" type="ORF">Pla100_13940</name>
</gene>